<dbReference type="Proteomes" id="UP000007110">
    <property type="component" value="Unassembled WGS sequence"/>
</dbReference>
<dbReference type="PROSITE" id="PS50017">
    <property type="entry name" value="DEATH_DOMAIN"/>
    <property type="match status" value="1"/>
</dbReference>
<dbReference type="GO" id="GO:0007165">
    <property type="term" value="P:signal transduction"/>
    <property type="evidence" value="ECO:0007669"/>
    <property type="project" value="InterPro"/>
</dbReference>
<dbReference type="KEGG" id="spu:115927463"/>
<keyword evidence="3" id="KW-1185">Reference proteome</keyword>
<dbReference type="InterPro" id="IPR011029">
    <property type="entry name" value="DEATH-like_dom_sf"/>
</dbReference>
<dbReference type="RefSeq" id="XP_030849270.1">
    <property type="nucleotide sequence ID" value="XM_030993410.1"/>
</dbReference>
<dbReference type="AlphaFoldDB" id="A0A7M7PH82"/>
<dbReference type="InterPro" id="IPR000488">
    <property type="entry name" value="Death_dom"/>
</dbReference>
<dbReference type="SUPFAM" id="SSF47986">
    <property type="entry name" value="DEATH domain"/>
    <property type="match status" value="1"/>
</dbReference>
<name>A0A7M7PH82_STRPU</name>
<dbReference type="Pfam" id="PF00531">
    <property type="entry name" value="Death"/>
    <property type="match status" value="1"/>
</dbReference>
<evidence type="ECO:0000313" key="3">
    <source>
        <dbReference type="Proteomes" id="UP000007110"/>
    </source>
</evidence>
<sequence>MGYYSMDRHESYSVRDSSFVPVSTRPERSEVTELEIKELVEELRETDWMRLGSHLGISTSRLAAFRERYHGNVPLCSMEVLLLWKHNCSEVINPRSHLALALSTIGREDLYGKIKRN</sequence>
<organism evidence="2 3">
    <name type="scientific">Strongylocentrotus purpuratus</name>
    <name type="common">Purple sea urchin</name>
    <dbReference type="NCBI Taxonomy" id="7668"/>
    <lineage>
        <taxon>Eukaryota</taxon>
        <taxon>Metazoa</taxon>
        <taxon>Echinodermata</taxon>
        <taxon>Eleutherozoa</taxon>
        <taxon>Echinozoa</taxon>
        <taxon>Echinoidea</taxon>
        <taxon>Euechinoidea</taxon>
        <taxon>Echinacea</taxon>
        <taxon>Camarodonta</taxon>
        <taxon>Echinidea</taxon>
        <taxon>Strongylocentrotidae</taxon>
        <taxon>Strongylocentrotus</taxon>
    </lineage>
</organism>
<accession>A0A7M7PH82</accession>
<dbReference type="Gene3D" id="1.10.533.10">
    <property type="entry name" value="Death Domain, Fas"/>
    <property type="match status" value="1"/>
</dbReference>
<dbReference type="InParanoid" id="A0A7M7PH82"/>
<reference evidence="3" key="1">
    <citation type="submission" date="2015-02" db="EMBL/GenBank/DDBJ databases">
        <title>Genome sequencing for Strongylocentrotus purpuratus.</title>
        <authorList>
            <person name="Murali S."/>
            <person name="Liu Y."/>
            <person name="Vee V."/>
            <person name="English A."/>
            <person name="Wang M."/>
            <person name="Skinner E."/>
            <person name="Han Y."/>
            <person name="Muzny D.M."/>
            <person name="Worley K.C."/>
            <person name="Gibbs R.A."/>
        </authorList>
    </citation>
    <scope>NUCLEOTIDE SEQUENCE</scope>
</reference>
<proteinExistence type="predicted"/>
<evidence type="ECO:0000313" key="2">
    <source>
        <dbReference type="EnsemblMetazoa" id="XP_030849270"/>
    </source>
</evidence>
<feature type="domain" description="Death" evidence="1">
    <location>
        <begin position="33"/>
        <end position="117"/>
    </location>
</feature>
<evidence type="ECO:0000259" key="1">
    <source>
        <dbReference type="PROSITE" id="PS50017"/>
    </source>
</evidence>
<reference evidence="2" key="2">
    <citation type="submission" date="2021-01" db="UniProtKB">
        <authorList>
            <consortium name="EnsemblMetazoa"/>
        </authorList>
    </citation>
    <scope>IDENTIFICATION</scope>
</reference>
<protein>
    <recommendedName>
        <fullName evidence="1">Death domain-containing protein</fullName>
    </recommendedName>
</protein>
<dbReference type="EnsemblMetazoa" id="XM_030993410">
    <property type="protein sequence ID" value="XP_030849270"/>
    <property type="gene ID" value="LOC115927463"/>
</dbReference>
<dbReference type="GeneID" id="115927463"/>